<evidence type="ECO:0000256" key="2">
    <source>
        <dbReference type="ARBA" id="ARBA00022649"/>
    </source>
</evidence>
<evidence type="ECO:0000256" key="1">
    <source>
        <dbReference type="ARBA" id="ARBA00001946"/>
    </source>
</evidence>
<evidence type="ECO:0000259" key="8">
    <source>
        <dbReference type="Pfam" id="PF01850"/>
    </source>
</evidence>
<dbReference type="InterPro" id="IPR050556">
    <property type="entry name" value="Type_II_TA_system_RNase"/>
</dbReference>
<organism evidence="9 10">
    <name type="scientific">Candidatus Pantoea formicae</name>
    <dbReference type="NCBI Taxonomy" id="2608355"/>
    <lineage>
        <taxon>Bacteria</taxon>
        <taxon>Pseudomonadati</taxon>
        <taxon>Pseudomonadota</taxon>
        <taxon>Gammaproteobacteria</taxon>
        <taxon>Enterobacterales</taxon>
        <taxon>Erwiniaceae</taxon>
        <taxon>Pantoea</taxon>
    </lineage>
</organism>
<dbReference type="EMBL" id="VWXD01000001">
    <property type="protein sequence ID" value="NIE98796.1"/>
    <property type="molecule type" value="Genomic_DNA"/>
</dbReference>
<dbReference type="RefSeq" id="WP_167134531.1">
    <property type="nucleotide sequence ID" value="NZ_VWXD01000001.1"/>
</dbReference>
<evidence type="ECO:0000313" key="10">
    <source>
        <dbReference type="Proteomes" id="UP000780690"/>
    </source>
</evidence>
<accession>A0ABX0QPC0</accession>
<protein>
    <submittedName>
        <fullName evidence="9">Type II toxin-antitoxin system VapC family toxin</fullName>
    </submittedName>
</protein>
<feature type="domain" description="PIN" evidence="8">
    <location>
        <begin position="3"/>
        <end position="124"/>
    </location>
</feature>
<evidence type="ECO:0000256" key="4">
    <source>
        <dbReference type="ARBA" id="ARBA00022723"/>
    </source>
</evidence>
<evidence type="ECO:0000256" key="7">
    <source>
        <dbReference type="ARBA" id="ARBA00038093"/>
    </source>
</evidence>
<name>A0ABX0QPC0_9GAMM</name>
<dbReference type="InterPro" id="IPR002716">
    <property type="entry name" value="PIN_dom"/>
</dbReference>
<comment type="similarity">
    <text evidence="7">Belongs to the PINc/VapC protein family.</text>
</comment>
<keyword evidence="2" id="KW-1277">Toxin-antitoxin system</keyword>
<evidence type="ECO:0000256" key="6">
    <source>
        <dbReference type="ARBA" id="ARBA00022842"/>
    </source>
</evidence>
<dbReference type="PANTHER" id="PTHR33653">
    <property type="entry name" value="RIBONUCLEASE VAPC2"/>
    <property type="match status" value="1"/>
</dbReference>
<sequence>MRYLLDTNVISEMRKARTPKIDANVSDWTDTVDAGDMFISAITILEIETGILQILRKDKRQGDLLREWFTSMVLREFSGRVLPFDAETAIHCANLHVPDQRSANDAMIAATAFRHDMTVVTRNIKDFEGLGVKLVNPWEWQQSSIIS</sequence>
<keyword evidence="3" id="KW-0540">Nuclease</keyword>
<keyword evidence="4" id="KW-0479">Metal-binding</keyword>
<comment type="cofactor">
    <cofactor evidence="1">
        <name>Mg(2+)</name>
        <dbReference type="ChEBI" id="CHEBI:18420"/>
    </cofactor>
</comment>
<reference evidence="9 10" key="1">
    <citation type="journal article" date="2019" name="bioRxiv">
        <title>Bacteria contribute to plant secondary compound degradation in a generalist herbivore system.</title>
        <authorList>
            <person name="Francoeur C.B."/>
            <person name="Khadempour L."/>
            <person name="Moreira-Soto R.D."/>
            <person name="Gotting K."/>
            <person name="Book A.J."/>
            <person name="Pinto-Tomas A.A."/>
            <person name="Keefover-Ring K."/>
            <person name="Currie C.R."/>
        </authorList>
    </citation>
    <scope>NUCLEOTIDE SEQUENCE [LARGE SCALE GENOMIC DNA]</scope>
    <source>
        <strain evidence="9 10">Acro-805</strain>
    </source>
</reference>
<dbReference type="Proteomes" id="UP000780690">
    <property type="component" value="Unassembled WGS sequence"/>
</dbReference>
<dbReference type="Pfam" id="PF01850">
    <property type="entry name" value="PIN"/>
    <property type="match status" value="1"/>
</dbReference>
<evidence type="ECO:0000313" key="9">
    <source>
        <dbReference type="EMBL" id="NIE98796.1"/>
    </source>
</evidence>
<dbReference type="Gene3D" id="3.40.50.1010">
    <property type="entry name" value="5'-nuclease"/>
    <property type="match status" value="1"/>
</dbReference>
<keyword evidence="6" id="KW-0460">Magnesium</keyword>
<comment type="caution">
    <text evidence="9">The sequence shown here is derived from an EMBL/GenBank/DDBJ whole genome shotgun (WGS) entry which is preliminary data.</text>
</comment>
<keyword evidence="10" id="KW-1185">Reference proteome</keyword>
<dbReference type="CDD" id="cd18746">
    <property type="entry name" value="PIN_VapC4-5_FitB-like"/>
    <property type="match status" value="1"/>
</dbReference>
<keyword evidence="5" id="KW-0378">Hydrolase</keyword>
<gene>
    <name evidence="9" type="ORF">F3J38_01730</name>
</gene>
<proteinExistence type="inferred from homology"/>
<dbReference type="PANTHER" id="PTHR33653:SF1">
    <property type="entry name" value="RIBONUCLEASE VAPC2"/>
    <property type="match status" value="1"/>
</dbReference>
<dbReference type="InterPro" id="IPR029060">
    <property type="entry name" value="PIN-like_dom_sf"/>
</dbReference>
<evidence type="ECO:0000256" key="5">
    <source>
        <dbReference type="ARBA" id="ARBA00022801"/>
    </source>
</evidence>
<evidence type="ECO:0000256" key="3">
    <source>
        <dbReference type="ARBA" id="ARBA00022722"/>
    </source>
</evidence>
<dbReference type="SUPFAM" id="SSF88723">
    <property type="entry name" value="PIN domain-like"/>
    <property type="match status" value="1"/>
</dbReference>